<dbReference type="PRINTS" id="PR01035">
    <property type="entry name" value="TCRTETA"/>
</dbReference>
<keyword evidence="7 9" id="KW-0472">Membrane</keyword>
<dbReference type="InterPro" id="IPR036259">
    <property type="entry name" value="MFS_trans_sf"/>
</dbReference>
<dbReference type="CDD" id="cd17321">
    <property type="entry name" value="MFS_MMR_MDR_like"/>
    <property type="match status" value="1"/>
</dbReference>
<comment type="caution">
    <text evidence="11">The sequence shown here is derived from an EMBL/GenBank/DDBJ whole genome shotgun (WGS) entry which is preliminary data.</text>
</comment>
<dbReference type="SUPFAM" id="SSF103473">
    <property type="entry name" value="MFS general substrate transporter"/>
    <property type="match status" value="1"/>
</dbReference>
<dbReference type="Pfam" id="PF07690">
    <property type="entry name" value="MFS_1"/>
    <property type="match status" value="1"/>
</dbReference>
<feature type="transmembrane region" description="Helical" evidence="9">
    <location>
        <begin position="175"/>
        <end position="197"/>
    </location>
</feature>
<keyword evidence="6 9" id="KW-1133">Transmembrane helix</keyword>
<evidence type="ECO:0000313" key="12">
    <source>
        <dbReference type="Proteomes" id="UP000482960"/>
    </source>
</evidence>
<evidence type="ECO:0000313" key="11">
    <source>
        <dbReference type="EMBL" id="GFJ93788.1"/>
    </source>
</evidence>
<dbReference type="Gene3D" id="1.20.1720.10">
    <property type="entry name" value="Multidrug resistance protein D"/>
    <property type="match status" value="1"/>
</dbReference>
<feature type="transmembrane region" description="Helical" evidence="9">
    <location>
        <begin position="90"/>
        <end position="107"/>
    </location>
</feature>
<name>A0A6V8LFZ3_9ACTN</name>
<evidence type="ECO:0000256" key="3">
    <source>
        <dbReference type="ARBA" id="ARBA00022448"/>
    </source>
</evidence>
<comment type="similarity">
    <text evidence="2">Belongs to the major facilitator superfamily. EmrB family.</text>
</comment>
<dbReference type="InterPro" id="IPR004638">
    <property type="entry name" value="EmrB-like"/>
</dbReference>
<feature type="transmembrane region" description="Helical" evidence="9">
    <location>
        <begin position="119"/>
        <end position="138"/>
    </location>
</feature>
<evidence type="ECO:0000256" key="2">
    <source>
        <dbReference type="ARBA" id="ARBA00008537"/>
    </source>
</evidence>
<evidence type="ECO:0000256" key="5">
    <source>
        <dbReference type="ARBA" id="ARBA00022692"/>
    </source>
</evidence>
<dbReference type="EMBL" id="BLPG01000001">
    <property type="protein sequence ID" value="GFJ93788.1"/>
    <property type="molecule type" value="Genomic_DNA"/>
</dbReference>
<keyword evidence="5 9" id="KW-0812">Transmembrane</keyword>
<keyword evidence="4" id="KW-1003">Cell membrane</keyword>
<dbReference type="GO" id="GO:0022857">
    <property type="term" value="F:transmembrane transporter activity"/>
    <property type="evidence" value="ECO:0007669"/>
    <property type="project" value="InterPro"/>
</dbReference>
<sequence length="413" mass="41865">MVLLDVTIVMVALPSIGADLDARTTGLQWMLDGYTLVLSALLLGAGSLGDKFGRRRLYLIGLAGFTLASIVCAAAPSIGVLVAARAVQGAAGALVLTGALSLLVQAYPDPAKRAQMIGLNGAIGGSSIALGPVLGGLLVDEVGWRAIFLINVPIGVFAVWLILRAIPESSDPEHANIDVPGQLLALLLLGSLTYGLITSGEHGWGSPRTVVSLGVAVAALATFLAVEARAARPMLPLGLFTDPRFSVANLAALVLGFGTSGMFVLLSLYLQQTQGRSAIATGLLFLPLTIAICLISPFAGKRSGRRGPFPVMAIGYLVAAAGLFGIALLDAHTGPAVFIPLTVLLGLGMGASITPTQAAAVTALPRSVPDSPPRPRTPAGKSAPPSASRSSACSSSTPLLATGSAPTHTPPAS</sequence>
<dbReference type="PANTHER" id="PTHR42718">
    <property type="entry name" value="MAJOR FACILITATOR SUPERFAMILY MULTIDRUG TRANSPORTER MFSC"/>
    <property type="match status" value="1"/>
</dbReference>
<organism evidence="11 12">
    <name type="scientific">Phytohabitans rumicis</name>
    <dbReference type="NCBI Taxonomy" id="1076125"/>
    <lineage>
        <taxon>Bacteria</taxon>
        <taxon>Bacillati</taxon>
        <taxon>Actinomycetota</taxon>
        <taxon>Actinomycetes</taxon>
        <taxon>Micromonosporales</taxon>
        <taxon>Micromonosporaceae</taxon>
    </lineage>
</organism>
<feature type="transmembrane region" description="Helical" evidence="9">
    <location>
        <begin position="209"/>
        <end position="226"/>
    </location>
</feature>
<feature type="transmembrane region" description="Helical" evidence="9">
    <location>
        <begin position="144"/>
        <end position="163"/>
    </location>
</feature>
<evidence type="ECO:0000256" key="8">
    <source>
        <dbReference type="SAM" id="MobiDB-lite"/>
    </source>
</evidence>
<feature type="region of interest" description="Disordered" evidence="8">
    <location>
        <begin position="363"/>
        <end position="413"/>
    </location>
</feature>
<keyword evidence="12" id="KW-1185">Reference proteome</keyword>
<dbReference type="NCBIfam" id="TIGR00711">
    <property type="entry name" value="efflux_EmrB"/>
    <property type="match status" value="1"/>
</dbReference>
<dbReference type="InterPro" id="IPR020846">
    <property type="entry name" value="MFS_dom"/>
</dbReference>
<evidence type="ECO:0000256" key="4">
    <source>
        <dbReference type="ARBA" id="ARBA00022475"/>
    </source>
</evidence>
<dbReference type="PANTHER" id="PTHR42718:SF9">
    <property type="entry name" value="MAJOR FACILITATOR SUPERFAMILY MULTIDRUG TRANSPORTER MFSC"/>
    <property type="match status" value="1"/>
</dbReference>
<accession>A0A6V8LFZ3</accession>
<proteinExistence type="inferred from homology"/>
<dbReference type="AlphaFoldDB" id="A0A6V8LFZ3"/>
<dbReference type="Proteomes" id="UP000482960">
    <property type="component" value="Unassembled WGS sequence"/>
</dbReference>
<evidence type="ECO:0000256" key="9">
    <source>
        <dbReference type="SAM" id="Phobius"/>
    </source>
</evidence>
<dbReference type="InterPro" id="IPR001958">
    <property type="entry name" value="Tet-R_TetA/multi-R_MdtG-like"/>
</dbReference>
<feature type="transmembrane region" description="Helical" evidence="9">
    <location>
        <begin position="27"/>
        <end position="45"/>
    </location>
</feature>
<dbReference type="InterPro" id="IPR011701">
    <property type="entry name" value="MFS"/>
</dbReference>
<feature type="compositionally biased region" description="Low complexity" evidence="8">
    <location>
        <begin position="377"/>
        <end position="398"/>
    </location>
</feature>
<comment type="subcellular location">
    <subcellularLocation>
        <location evidence="1">Cell membrane</location>
        <topology evidence="1">Multi-pass membrane protein</topology>
    </subcellularLocation>
</comment>
<evidence type="ECO:0000259" key="10">
    <source>
        <dbReference type="PROSITE" id="PS50850"/>
    </source>
</evidence>
<feature type="transmembrane region" description="Helical" evidence="9">
    <location>
        <begin position="311"/>
        <end position="331"/>
    </location>
</feature>
<dbReference type="PROSITE" id="PS50850">
    <property type="entry name" value="MFS"/>
    <property type="match status" value="1"/>
</dbReference>
<dbReference type="Gene3D" id="1.20.1250.20">
    <property type="entry name" value="MFS general substrate transporter like domains"/>
    <property type="match status" value="1"/>
</dbReference>
<feature type="transmembrane region" description="Helical" evidence="9">
    <location>
        <begin position="337"/>
        <end position="364"/>
    </location>
</feature>
<feature type="transmembrane region" description="Helical" evidence="9">
    <location>
        <begin position="57"/>
        <end position="84"/>
    </location>
</feature>
<protein>
    <recommendedName>
        <fullName evidence="10">Major facilitator superfamily (MFS) profile domain-containing protein</fullName>
    </recommendedName>
</protein>
<evidence type="ECO:0000256" key="1">
    <source>
        <dbReference type="ARBA" id="ARBA00004651"/>
    </source>
</evidence>
<dbReference type="GO" id="GO:0005886">
    <property type="term" value="C:plasma membrane"/>
    <property type="evidence" value="ECO:0007669"/>
    <property type="project" value="UniProtKB-SubCell"/>
</dbReference>
<feature type="transmembrane region" description="Helical" evidence="9">
    <location>
        <begin position="277"/>
        <end position="299"/>
    </location>
</feature>
<evidence type="ECO:0000256" key="7">
    <source>
        <dbReference type="ARBA" id="ARBA00023136"/>
    </source>
</evidence>
<reference evidence="11 12" key="1">
    <citation type="submission" date="2020-03" db="EMBL/GenBank/DDBJ databases">
        <title>Whole genome shotgun sequence of Phytohabitans rumicis NBRC 108638.</title>
        <authorList>
            <person name="Komaki H."/>
            <person name="Tamura T."/>
        </authorList>
    </citation>
    <scope>NUCLEOTIDE SEQUENCE [LARGE SCALE GENOMIC DNA]</scope>
    <source>
        <strain evidence="11 12">NBRC 108638</strain>
    </source>
</reference>
<feature type="transmembrane region" description="Helical" evidence="9">
    <location>
        <begin position="247"/>
        <end position="271"/>
    </location>
</feature>
<evidence type="ECO:0000256" key="6">
    <source>
        <dbReference type="ARBA" id="ARBA00022989"/>
    </source>
</evidence>
<keyword evidence="3" id="KW-0813">Transport</keyword>
<feature type="domain" description="Major facilitator superfamily (MFS) profile" evidence="10">
    <location>
        <begin position="1"/>
        <end position="413"/>
    </location>
</feature>
<reference evidence="11 12" key="2">
    <citation type="submission" date="2020-03" db="EMBL/GenBank/DDBJ databases">
        <authorList>
            <person name="Ichikawa N."/>
            <person name="Kimura A."/>
            <person name="Kitahashi Y."/>
            <person name="Uohara A."/>
        </authorList>
    </citation>
    <scope>NUCLEOTIDE SEQUENCE [LARGE SCALE GENOMIC DNA]</scope>
    <source>
        <strain evidence="11 12">NBRC 108638</strain>
    </source>
</reference>
<gene>
    <name evidence="11" type="ORF">Prum_074300</name>
</gene>